<proteinExistence type="predicted"/>
<reference evidence="2" key="2">
    <citation type="submission" date="2011-03" db="EMBL/GenBank/DDBJ databases">
        <title>Comparative genomics and transcriptomics of Neospora caninum and Toxoplasma gondii.</title>
        <authorList>
            <person name="Reid A.J."/>
            <person name="Sohal A."/>
            <person name="Harris D."/>
            <person name="Quail M."/>
            <person name="Sanders M."/>
            <person name="Berriman M."/>
            <person name="Wastling J.M."/>
            <person name="Pain A."/>
        </authorList>
    </citation>
    <scope>NUCLEOTIDE SEQUENCE</scope>
    <source>
        <strain evidence="2">Liverpool</strain>
    </source>
</reference>
<protein>
    <submittedName>
        <fullName evidence="2">Uncharacterized protein</fullName>
    </submittedName>
</protein>
<dbReference type="InterPro" id="IPR019265">
    <property type="entry name" value="RTRAF"/>
</dbReference>
<dbReference type="GeneID" id="13445258"/>
<keyword evidence="4" id="KW-1185">Reference proteome</keyword>
<evidence type="ECO:0000256" key="1">
    <source>
        <dbReference type="SAM" id="MobiDB-lite"/>
    </source>
</evidence>
<sequence>MANSSSARPRRLPPLPLAPFTERRLRALACAMLDGGSRQQADWEWTRDVVVWLEEEKIRFYPRHKRDAMRTATDKTKWWSLMLQYCRDLEMPLEAEGSVAPPCTSETLAGLLDVLSSVAIADIYQDSLEASELSLDSSTLKARQEEASPASSAEAADAEHARAETVEEDLRKILQPLNGVLTHLRVPLLRENATKEEIVSALKAVAVRQTASPPGHEDSLMKHLAVACPLPVDHPAFFKAFVCGLRALHVEHLRETQAEMNQLIEALQALTANPVTDHRLGRVGV</sequence>
<dbReference type="InParanoid" id="F0VQN8"/>
<dbReference type="OrthoDB" id="514167at2759"/>
<reference evidence="3" key="4">
    <citation type="journal article" date="2015" name="PLoS ONE">
        <title>Comprehensive Evaluation of Toxoplasma gondii VEG and Neospora caninum LIV Genomes with Tachyzoite Stage Transcriptome and Proteome Defines Novel Transcript Features.</title>
        <authorList>
            <person name="Ramaprasad A."/>
            <person name="Mourier T."/>
            <person name="Naeem R."/>
            <person name="Malas T.B."/>
            <person name="Moussa E."/>
            <person name="Panigrahi A."/>
            <person name="Vermont S.J."/>
            <person name="Otto T.D."/>
            <person name="Wastling J."/>
            <person name="Pain A."/>
        </authorList>
    </citation>
    <scope>NUCLEOTIDE SEQUENCE</scope>
    <source>
        <strain evidence="3">Liverpool</strain>
    </source>
</reference>
<name>F0VQN8_NEOCL</name>
<dbReference type="VEuPathDB" id="ToxoDB:NCLIV_064610"/>
<reference evidence="2" key="1">
    <citation type="submission" date="2011-02" db="EMBL/GenBank/DDBJ databases">
        <authorList>
            <person name="Aslett M."/>
        </authorList>
    </citation>
    <scope>NUCLEOTIDE SEQUENCE</scope>
    <source>
        <strain evidence="2">Liverpool</strain>
    </source>
</reference>
<gene>
    <name evidence="3" type="ORF">BN1204_064610</name>
    <name evidence="2" type="ORF">NCLIV_064610</name>
</gene>
<organism evidence="2 4">
    <name type="scientific">Neospora caninum (strain Liverpool)</name>
    <dbReference type="NCBI Taxonomy" id="572307"/>
    <lineage>
        <taxon>Eukaryota</taxon>
        <taxon>Sar</taxon>
        <taxon>Alveolata</taxon>
        <taxon>Apicomplexa</taxon>
        <taxon>Conoidasida</taxon>
        <taxon>Coccidia</taxon>
        <taxon>Eucoccidiorida</taxon>
        <taxon>Eimeriorina</taxon>
        <taxon>Sarcocystidae</taxon>
        <taxon>Neospora</taxon>
    </lineage>
</organism>
<dbReference type="OMA" id="ADWEWTR"/>
<dbReference type="RefSeq" id="XP_003886061.1">
    <property type="nucleotide sequence ID" value="XM_003886012.1"/>
</dbReference>
<evidence type="ECO:0000313" key="2">
    <source>
        <dbReference type="EMBL" id="CBZ56035.1"/>
    </source>
</evidence>
<dbReference type="Pfam" id="PF10036">
    <property type="entry name" value="RLL"/>
    <property type="match status" value="1"/>
</dbReference>
<dbReference type="EMBL" id="FR823393">
    <property type="protein sequence ID" value="CBZ56035.1"/>
    <property type="molecule type" value="Genomic_DNA"/>
</dbReference>
<dbReference type="AlphaFoldDB" id="F0VQN8"/>
<dbReference type="Proteomes" id="UP000007494">
    <property type="component" value="Chromosome XII"/>
</dbReference>
<feature type="region of interest" description="Disordered" evidence="1">
    <location>
        <begin position="139"/>
        <end position="162"/>
    </location>
</feature>
<dbReference type="EMBL" id="LN714487">
    <property type="protein sequence ID" value="CEL70782.1"/>
    <property type="molecule type" value="Genomic_DNA"/>
</dbReference>
<evidence type="ECO:0000313" key="3">
    <source>
        <dbReference type="EMBL" id="CEL70782.1"/>
    </source>
</evidence>
<reference evidence="4" key="3">
    <citation type="journal article" date="2012" name="PLoS Pathog.">
        <title>Comparative genomics of the apicomplexan parasites Toxoplasma gondii and Neospora caninum: Coccidia differing in host range and transmission strategy.</title>
        <authorList>
            <person name="Reid A.J."/>
            <person name="Vermont S.J."/>
            <person name="Cotton J.A."/>
            <person name="Harris D."/>
            <person name="Hill-Cawthorne G.A."/>
            <person name="Konen-Waisman S."/>
            <person name="Latham S.M."/>
            <person name="Mourier T."/>
            <person name="Norton R."/>
            <person name="Quail M.A."/>
            <person name="Sanders M."/>
            <person name="Shanmugam D."/>
            <person name="Sohal A."/>
            <person name="Wasmuth J.D."/>
            <person name="Brunk B."/>
            <person name="Grigg M.E."/>
            <person name="Howard J.C."/>
            <person name="Parkinson J."/>
            <person name="Roos D.S."/>
            <person name="Trees A.J."/>
            <person name="Berriman M."/>
            <person name="Pain A."/>
            <person name="Wastling J.M."/>
        </authorList>
    </citation>
    <scope>NUCLEOTIDE SEQUENCE [LARGE SCALE GENOMIC DNA]</scope>
    <source>
        <strain evidence="4">Liverpool</strain>
    </source>
</reference>
<dbReference type="PANTHER" id="PTHR15924">
    <property type="entry name" value="CLE"/>
    <property type="match status" value="1"/>
</dbReference>
<accession>F0VQN8</accession>
<evidence type="ECO:0000313" key="4">
    <source>
        <dbReference type="Proteomes" id="UP000007494"/>
    </source>
</evidence>
<dbReference type="eggNOG" id="KOG4380">
    <property type="taxonomic scope" value="Eukaryota"/>
</dbReference>